<evidence type="ECO:0000256" key="4">
    <source>
        <dbReference type="ARBA" id="ARBA00023136"/>
    </source>
</evidence>
<organism evidence="7 8">
    <name type="scientific">Romanomermis culicivorax</name>
    <name type="common">Nematode worm</name>
    <dbReference type="NCBI Taxonomy" id="13658"/>
    <lineage>
        <taxon>Eukaryota</taxon>
        <taxon>Metazoa</taxon>
        <taxon>Ecdysozoa</taxon>
        <taxon>Nematoda</taxon>
        <taxon>Enoplea</taxon>
        <taxon>Dorylaimia</taxon>
        <taxon>Mermithida</taxon>
        <taxon>Mermithoidea</taxon>
        <taxon>Mermithidae</taxon>
        <taxon>Romanomermis</taxon>
    </lineage>
</organism>
<sequence length="348" mass="38701">MFEKMHPDCKSKLVLRIFTSALLLVTLTVSLTSLFTNHWSQEQLTVESRKKEVRIYHGLWKTCFSIVNVVGENKNGLMNILSSLMSNGNADHANSNQTINSSCFTRFTKNPEQIKTGFEDEIDDVVNFYNRALEDWELFVLTTWSSTLVINSALTLAYWFLVENRTHHLAYTQLATFAATGLVLMFFCVYDETRRFTRHNVTTKSPKILESYTHGYSFFTAVSTNGLQLATAILIMFYSSIPSFCHKHIYTLVGEKGWSGKRDSWRKGMVAAKGLTKVPSWASAANLAPRSIFKEDAAIKGTQTSIGGKPGKPGFPGLPGRPGLPGLPGRPLGPEAPGKQQLSHTPPA</sequence>
<keyword evidence="3 6" id="KW-1133">Transmembrane helix</keyword>
<dbReference type="Proteomes" id="UP000887565">
    <property type="component" value="Unplaced"/>
</dbReference>
<protein>
    <submittedName>
        <fullName evidence="8">Uncharacterized protein</fullName>
    </submittedName>
</protein>
<evidence type="ECO:0000256" key="5">
    <source>
        <dbReference type="SAM" id="MobiDB-lite"/>
    </source>
</evidence>
<dbReference type="Gene3D" id="1.20.140.150">
    <property type="match status" value="1"/>
</dbReference>
<evidence type="ECO:0000256" key="1">
    <source>
        <dbReference type="ARBA" id="ARBA00004141"/>
    </source>
</evidence>
<feature type="transmembrane region" description="Helical" evidence="6">
    <location>
        <begin position="138"/>
        <end position="162"/>
    </location>
</feature>
<name>A0A915HNE0_ROMCU</name>
<dbReference type="PANTHER" id="PTHR10671">
    <property type="entry name" value="EPITHELIAL MEMBRANE PROTEIN-RELATED"/>
    <property type="match status" value="1"/>
</dbReference>
<accession>A0A915HNE0</accession>
<dbReference type="InterPro" id="IPR050579">
    <property type="entry name" value="PMP-22/EMP/MP20-like"/>
</dbReference>
<comment type="subcellular location">
    <subcellularLocation>
        <location evidence="1">Membrane</location>
        <topology evidence="1">Multi-pass membrane protein</topology>
    </subcellularLocation>
</comment>
<evidence type="ECO:0000256" key="3">
    <source>
        <dbReference type="ARBA" id="ARBA00022989"/>
    </source>
</evidence>
<evidence type="ECO:0000256" key="2">
    <source>
        <dbReference type="ARBA" id="ARBA00022692"/>
    </source>
</evidence>
<dbReference type="AlphaFoldDB" id="A0A915HNE0"/>
<keyword evidence="4 6" id="KW-0472">Membrane</keyword>
<feature type="transmembrane region" description="Helical" evidence="6">
    <location>
        <begin position="216"/>
        <end position="238"/>
    </location>
</feature>
<keyword evidence="2 6" id="KW-0812">Transmembrane</keyword>
<evidence type="ECO:0000313" key="8">
    <source>
        <dbReference type="WBParaSite" id="nRc.2.0.1.t03021-RA"/>
    </source>
</evidence>
<evidence type="ECO:0000313" key="7">
    <source>
        <dbReference type="Proteomes" id="UP000887565"/>
    </source>
</evidence>
<proteinExistence type="predicted"/>
<dbReference type="PANTHER" id="PTHR10671:SF108">
    <property type="entry name" value="CLAUDIN FAMILY PROTEIN-RELATED"/>
    <property type="match status" value="1"/>
</dbReference>
<feature type="region of interest" description="Disordered" evidence="5">
    <location>
        <begin position="301"/>
        <end position="348"/>
    </location>
</feature>
<reference evidence="8" key="1">
    <citation type="submission" date="2022-11" db="UniProtKB">
        <authorList>
            <consortium name="WormBaseParasite"/>
        </authorList>
    </citation>
    <scope>IDENTIFICATION</scope>
</reference>
<evidence type="ECO:0000256" key="6">
    <source>
        <dbReference type="SAM" id="Phobius"/>
    </source>
</evidence>
<dbReference type="WBParaSite" id="nRc.2.0.1.t03021-RA">
    <property type="protein sequence ID" value="nRc.2.0.1.t03021-RA"/>
    <property type="gene ID" value="nRc.2.0.1.g03021"/>
</dbReference>
<dbReference type="GO" id="GO:0016020">
    <property type="term" value="C:membrane"/>
    <property type="evidence" value="ECO:0007669"/>
    <property type="project" value="UniProtKB-SubCell"/>
</dbReference>
<keyword evidence="7" id="KW-1185">Reference proteome</keyword>
<feature type="transmembrane region" description="Helical" evidence="6">
    <location>
        <begin position="13"/>
        <end position="35"/>
    </location>
</feature>
<feature type="transmembrane region" description="Helical" evidence="6">
    <location>
        <begin position="168"/>
        <end position="190"/>
    </location>
</feature>